<protein>
    <submittedName>
        <fullName evidence="3">Uncharacterized protein</fullName>
    </submittedName>
</protein>
<dbReference type="Proteomes" id="UP000485058">
    <property type="component" value="Unassembled WGS sequence"/>
</dbReference>
<accession>A0A699YRZ1</accession>
<keyword evidence="4" id="KW-1185">Reference proteome</keyword>
<dbReference type="AlphaFoldDB" id="A0A699YRZ1"/>
<sequence>MLRCGHLVLKLVLELGALSQRSPVSQHHHLLAYLHLCLPSSDINSASHPMGGLSKRTKASRANGALGRARIVNMRTATDLQVCQERLQQCEHTLQQSQNEVQALQVSLHRSRAELAAAKQELAACRSKVRSMGAQLAVMRTQQAASP</sequence>
<evidence type="ECO:0000313" key="4">
    <source>
        <dbReference type="Proteomes" id="UP000485058"/>
    </source>
</evidence>
<evidence type="ECO:0000313" key="3">
    <source>
        <dbReference type="EMBL" id="GFH09564.1"/>
    </source>
</evidence>
<feature type="signal peptide" evidence="2">
    <location>
        <begin position="1"/>
        <end position="19"/>
    </location>
</feature>
<dbReference type="EMBL" id="BLLF01000244">
    <property type="protein sequence ID" value="GFH09564.1"/>
    <property type="molecule type" value="Genomic_DNA"/>
</dbReference>
<keyword evidence="2" id="KW-0732">Signal</keyword>
<reference evidence="3 4" key="1">
    <citation type="submission" date="2020-02" db="EMBL/GenBank/DDBJ databases">
        <title>Draft genome sequence of Haematococcus lacustris strain NIES-144.</title>
        <authorList>
            <person name="Morimoto D."/>
            <person name="Nakagawa S."/>
            <person name="Yoshida T."/>
            <person name="Sawayama S."/>
        </authorList>
    </citation>
    <scope>NUCLEOTIDE SEQUENCE [LARGE SCALE GENOMIC DNA]</scope>
    <source>
        <strain evidence="3 4">NIES-144</strain>
    </source>
</reference>
<evidence type="ECO:0000256" key="1">
    <source>
        <dbReference type="SAM" id="Coils"/>
    </source>
</evidence>
<comment type="caution">
    <text evidence="3">The sequence shown here is derived from an EMBL/GenBank/DDBJ whole genome shotgun (WGS) entry which is preliminary data.</text>
</comment>
<evidence type="ECO:0000256" key="2">
    <source>
        <dbReference type="SAM" id="SignalP"/>
    </source>
</evidence>
<name>A0A699YRZ1_HAELA</name>
<feature type="chain" id="PRO_5025524668" evidence="2">
    <location>
        <begin position="20"/>
        <end position="147"/>
    </location>
</feature>
<feature type="coiled-coil region" evidence="1">
    <location>
        <begin position="80"/>
        <end position="128"/>
    </location>
</feature>
<keyword evidence="1" id="KW-0175">Coiled coil</keyword>
<organism evidence="3 4">
    <name type="scientific">Haematococcus lacustris</name>
    <name type="common">Green alga</name>
    <name type="synonym">Haematococcus pluvialis</name>
    <dbReference type="NCBI Taxonomy" id="44745"/>
    <lineage>
        <taxon>Eukaryota</taxon>
        <taxon>Viridiplantae</taxon>
        <taxon>Chlorophyta</taxon>
        <taxon>core chlorophytes</taxon>
        <taxon>Chlorophyceae</taxon>
        <taxon>CS clade</taxon>
        <taxon>Chlamydomonadales</taxon>
        <taxon>Haematococcaceae</taxon>
        <taxon>Haematococcus</taxon>
    </lineage>
</organism>
<gene>
    <name evidence="3" type="ORF">HaLaN_04734</name>
</gene>
<proteinExistence type="predicted"/>